<dbReference type="EMBL" id="CADEPM010000006">
    <property type="protein sequence ID" value="CAB3407467.1"/>
    <property type="molecule type" value="Genomic_DNA"/>
</dbReference>
<reference evidence="2 3" key="1">
    <citation type="submission" date="2020-04" db="EMBL/GenBank/DDBJ databases">
        <authorList>
            <person name="Laetsch R D."/>
            <person name="Stevens L."/>
            <person name="Kumar S."/>
            <person name="Blaxter L. M."/>
        </authorList>
    </citation>
    <scope>NUCLEOTIDE SEQUENCE [LARGE SCALE GENOMIC DNA]</scope>
</reference>
<dbReference type="AlphaFoldDB" id="A0A8S1EUV3"/>
<sequence length="190" mass="21251">MSTRRRRPTACFELLDVPRAAFATLILQILAMLLQLAAYFVLESRAYFLVPATFRMVIIPVATIYIGGAIVATFGVLTRRRLLVTIHSTITIALMVLTDILAVSIILLMAIGKRNAYLHQLPHNFINEKKFYDALGPFWMYLGAISLHITVAMNMAFLQPLNEFAEFVQSESQVAKSALASTYTTADKLH</sequence>
<keyword evidence="1" id="KW-0812">Transmembrane</keyword>
<proteinExistence type="predicted"/>
<keyword evidence="1" id="KW-1133">Transmembrane helix</keyword>
<evidence type="ECO:0000313" key="2">
    <source>
        <dbReference type="EMBL" id="CAB3407467.1"/>
    </source>
</evidence>
<feature type="transmembrane region" description="Helical" evidence="1">
    <location>
        <begin position="20"/>
        <end position="42"/>
    </location>
</feature>
<accession>A0A8S1EUV3</accession>
<feature type="transmembrane region" description="Helical" evidence="1">
    <location>
        <begin position="138"/>
        <end position="158"/>
    </location>
</feature>
<dbReference type="OrthoDB" id="5786239at2759"/>
<feature type="transmembrane region" description="Helical" evidence="1">
    <location>
        <begin position="54"/>
        <end position="77"/>
    </location>
</feature>
<keyword evidence="1" id="KW-0472">Membrane</keyword>
<protein>
    <submittedName>
        <fullName evidence="2">Uncharacterized protein</fullName>
    </submittedName>
</protein>
<organism evidence="2 3">
    <name type="scientific">Caenorhabditis bovis</name>
    <dbReference type="NCBI Taxonomy" id="2654633"/>
    <lineage>
        <taxon>Eukaryota</taxon>
        <taxon>Metazoa</taxon>
        <taxon>Ecdysozoa</taxon>
        <taxon>Nematoda</taxon>
        <taxon>Chromadorea</taxon>
        <taxon>Rhabditida</taxon>
        <taxon>Rhabditina</taxon>
        <taxon>Rhabditomorpha</taxon>
        <taxon>Rhabditoidea</taxon>
        <taxon>Rhabditidae</taxon>
        <taxon>Peloderinae</taxon>
        <taxon>Caenorhabditis</taxon>
    </lineage>
</organism>
<evidence type="ECO:0000256" key="1">
    <source>
        <dbReference type="SAM" id="Phobius"/>
    </source>
</evidence>
<evidence type="ECO:0000313" key="3">
    <source>
        <dbReference type="Proteomes" id="UP000494206"/>
    </source>
</evidence>
<comment type="caution">
    <text evidence="2">The sequence shown here is derived from an EMBL/GenBank/DDBJ whole genome shotgun (WGS) entry which is preliminary data.</text>
</comment>
<gene>
    <name evidence="2" type="ORF">CBOVIS_LOCUS9393</name>
</gene>
<dbReference type="Proteomes" id="UP000494206">
    <property type="component" value="Unassembled WGS sequence"/>
</dbReference>
<feature type="transmembrane region" description="Helical" evidence="1">
    <location>
        <begin position="89"/>
        <end position="111"/>
    </location>
</feature>
<name>A0A8S1EUV3_9PELO</name>
<keyword evidence="3" id="KW-1185">Reference proteome</keyword>